<proteinExistence type="predicted"/>
<name>A0A7C4Q3G7_9CHLR</name>
<dbReference type="InterPro" id="IPR000403">
    <property type="entry name" value="PI3/4_kinase_cat_dom"/>
</dbReference>
<evidence type="ECO:0000259" key="1">
    <source>
        <dbReference type="Pfam" id="PF00454"/>
    </source>
</evidence>
<protein>
    <submittedName>
        <fullName evidence="2">SCO1664 family protein</fullName>
    </submittedName>
</protein>
<reference evidence="2" key="1">
    <citation type="journal article" date="2020" name="mSystems">
        <title>Genome- and Community-Level Interaction Insights into Carbon Utilization and Element Cycling Functions of Hydrothermarchaeota in Hydrothermal Sediment.</title>
        <authorList>
            <person name="Zhou Z."/>
            <person name="Liu Y."/>
            <person name="Xu W."/>
            <person name="Pan J."/>
            <person name="Luo Z.H."/>
            <person name="Li M."/>
        </authorList>
    </citation>
    <scope>NUCLEOTIDE SEQUENCE [LARGE SCALE GENOMIC DNA]</scope>
    <source>
        <strain evidence="2">SpSt-556</strain>
    </source>
</reference>
<accession>A0A7C4Q3G7</accession>
<dbReference type="InterPro" id="IPR011009">
    <property type="entry name" value="Kinase-like_dom_sf"/>
</dbReference>
<evidence type="ECO:0000313" key="2">
    <source>
        <dbReference type="EMBL" id="HGS86492.1"/>
    </source>
</evidence>
<dbReference type="Pfam" id="PF00454">
    <property type="entry name" value="PI3_PI4_kinase"/>
    <property type="match status" value="1"/>
</dbReference>
<dbReference type="EMBL" id="DSXR01000035">
    <property type="protein sequence ID" value="HGS86492.1"/>
    <property type="molecule type" value="Genomic_DNA"/>
</dbReference>
<comment type="caution">
    <text evidence="2">The sequence shown here is derived from an EMBL/GenBank/DDBJ whole genome shotgun (WGS) entry which is preliminary data.</text>
</comment>
<dbReference type="SUPFAM" id="SSF56112">
    <property type="entry name" value="Protein kinase-like (PK-like)"/>
    <property type="match status" value="1"/>
</dbReference>
<sequence>MNVEDIPQILTTLQTGKMTLRGQFVHGSNYTFLASIVQADREYPAVYKPVRGEQPLWDFPAGSLSGREVAAFLVSQALGWQLVPPTVYRRKAPLGPGSVQFYIEHNPEYHYFSFTPEDKQRLRPVALFDLVVNNADRKGGHILVDENQHLWLIDHGICFHVEDKLRTVIWDFAGEPIPPDLLADLTRLLNELERAGDLVEQLKPYLSPAEIRALERRTRRLVENGCFPHPAASRRPYPWPPV</sequence>
<dbReference type="NCBIfam" id="TIGR03843">
    <property type="entry name" value="SCO1664 family protein"/>
    <property type="match status" value="1"/>
</dbReference>
<gene>
    <name evidence="2" type="ORF">ENT17_02630</name>
</gene>
<organism evidence="2">
    <name type="scientific">Bellilinea caldifistulae</name>
    <dbReference type="NCBI Taxonomy" id="360411"/>
    <lineage>
        <taxon>Bacteria</taxon>
        <taxon>Bacillati</taxon>
        <taxon>Chloroflexota</taxon>
        <taxon>Anaerolineae</taxon>
        <taxon>Anaerolineales</taxon>
        <taxon>Anaerolineaceae</taxon>
        <taxon>Bellilinea</taxon>
    </lineage>
</organism>
<dbReference type="InterPro" id="IPR022292">
    <property type="entry name" value="CHP03843"/>
</dbReference>
<dbReference type="AlphaFoldDB" id="A0A7C4Q3G7"/>
<feature type="domain" description="PI3K/PI4K catalytic" evidence="1">
    <location>
        <begin position="91"/>
        <end position="201"/>
    </location>
</feature>